<dbReference type="AlphaFoldDB" id="A0A8H6MY35"/>
<evidence type="ECO:0000313" key="2">
    <source>
        <dbReference type="Proteomes" id="UP000654918"/>
    </source>
</evidence>
<dbReference type="Proteomes" id="UP000654918">
    <property type="component" value="Unassembled WGS sequence"/>
</dbReference>
<evidence type="ECO:0000313" key="1">
    <source>
        <dbReference type="EMBL" id="KAF6813272.1"/>
    </source>
</evidence>
<proteinExistence type="predicted"/>
<comment type="caution">
    <text evidence="1">The sequence shown here is derived from an EMBL/GenBank/DDBJ whole genome shotgun (WGS) entry which is preliminary data.</text>
</comment>
<dbReference type="EMBL" id="WIGO01000410">
    <property type="protein sequence ID" value="KAF6813272.1"/>
    <property type="molecule type" value="Genomic_DNA"/>
</dbReference>
<keyword evidence="2" id="KW-1185">Reference proteome</keyword>
<gene>
    <name evidence="1" type="ORF">CPLU01_14692</name>
</gene>
<sequence length="72" mass="7904">MGETREERRVFFLLGSAHDSKWFQQRSHRREKPRGADGNAVVSVVEDELCSVCVSEQHETEAGGAVGGENGS</sequence>
<name>A0A8H6MY35_9PEZI</name>
<accession>A0A8H6MY35</accession>
<organism evidence="1 2">
    <name type="scientific">Colletotrichum plurivorum</name>
    <dbReference type="NCBI Taxonomy" id="2175906"/>
    <lineage>
        <taxon>Eukaryota</taxon>
        <taxon>Fungi</taxon>
        <taxon>Dikarya</taxon>
        <taxon>Ascomycota</taxon>
        <taxon>Pezizomycotina</taxon>
        <taxon>Sordariomycetes</taxon>
        <taxon>Hypocreomycetidae</taxon>
        <taxon>Glomerellales</taxon>
        <taxon>Glomerellaceae</taxon>
        <taxon>Colletotrichum</taxon>
        <taxon>Colletotrichum orchidearum species complex</taxon>
    </lineage>
</organism>
<reference evidence="1" key="1">
    <citation type="journal article" date="2020" name="Phytopathology">
        <title>Genome Sequence Resources of Colletotrichum truncatum, C. plurivorum, C. musicola, and C. sojae: Four Species Pathogenic to Soybean (Glycine max).</title>
        <authorList>
            <person name="Rogerio F."/>
            <person name="Boufleur T.R."/>
            <person name="Ciampi-Guillardi M."/>
            <person name="Sukno S.A."/>
            <person name="Thon M.R."/>
            <person name="Massola Junior N.S."/>
            <person name="Baroncelli R."/>
        </authorList>
    </citation>
    <scope>NUCLEOTIDE SEQUENCE</scope>
    <source>
        <strain evidence="1">LFN00145</strain>
    </source>
</reference>
<protein>
    <submittedName>
        <fullName evidence="1">Uncharacterized protein</fullName>
    </submittedName>
</protein>